<protein>
    <submittedName>
        <fullName evidence="1">Xylose isomerase domain-containing protein</fullName>
    </submittedName>
</protein>
<dbReference type="RefSeq" id="WP_066145029.1">
    <property type="nucleotide sequence ID" value="NZ_CBCSGM010000007.1"/>
</dbReference>
<dbReference type="GO" id="GO:0016853">
    <property type="term" value="F:isomerase activity"/>
    <property type="evidence" value="ECO:0007669"/>
    <property type="project" value="UniProtKB-KW"/>
</dbReference>
<name>A0A2X4VQU3_LEDLE</name>
<dbReference type="SUPFAM" id="SSF51658">
    <property type="entry name" value="Xylose isomerase-like"/>
    <property type="match status" value="1"/>
</dbReference>
<reference evidence="1 2" key="1">
    <citation type="submission" date="2018-06" db="EMBL/GenBank/DDBJ databases">
        <authorList>
            <consortium name="Pathogen Informatics"/>
            <person name="Doyle S."/>
        </authorList>
    </citation>
    <scope>NUCLEOTIDE SEQUENCE [LARGE SCALE GENOMIC DNA]</scope>
    <source>
        <strain evidence="1 2">NCTC4824</strain>
    </source>
</reference>
<organism evidence="1 2">
    <name type="scientific">Lederbergia lenta</name>
    <name type="common">Bacillus lentus</name>
    <dbReference type="NCBI Taxonomy" id="1467"/>
    <lineage>
        <taxon>Bacteria</taxon>
        <taxon>Bacillati</taxon>
        <taxon>Bacillota</taxon>
        <taxon>Bacilli</taxon>
        <taxon>Bacillales</taxon>
        <taxon>Bacillaceae</taxon>
        <taxon>Lederbergia</taxon>
    </lineage>
</organism>
<dbReference type="EMBL" id="LS483476">
    <property type="protein sequence ID" value="SQI53343.1"/>
    <property type="molecule type" value="Genomic_DNA"/>
</dbReference>
<dbReference type="Gene3D" id="3.20.20.150">
    <property type="entry name" value="Divalent-metal-dependent TIM barrel enzymes"/>
    <property type="match status" value="1"/>
</dbReference>
<dbReference type="AlphaFoldDB" id="A0A2X4VQU3"/>
<gene>
    <name evidence="1" type="ORF">NCTC4824_00829</name>
</gene>
<sequence>MKSVIIPLNAFDINAVLKNGQISFIKLIAESGAYGVEVRRELFSNGNYPLELLRKEIENHLLFTVYSAPIELWKQDGTLNREGLEQIFQEASRLGASWVKVSLGHYIDKISNLDELKQFLNTKDQLKLLVENDQTPYGGSIRNVKVFIEKAFRMGVPVNITFDMGNWVFTNENVYEALAELKDYIVYIHLKSVVQKNKRLITLPLSHDLDAEWRKIVQHFSWDLPKALEFPIESSKQLNEYIKMVGNNKDYEEGDLICKS</sequence>
<evidence type="ECO:0000313" key="1">
    <source>
        <dbReference type="EMBL" id="SQI53343.1"/>
    </source>
</evidence>
<proteinExistence type="predicted"/>
<accession>A0A2X4VQU3</accession>
<evidence type="ECO:0000313" key="2">
    <source>
        <dbReference type="Proteomes" id="UP000249134"/>
    </source>
</evidence>
<keyword evidence="1" id="KW-0413">Isomerase</keyword>
<dbReference type="InterPro" id="IPR036237">
    <property type="entry name" value="Xyl_isomerase-like_sf"/>
</dbReference>
<dbReference type="KEGG" id="blen:NCTC4824_00829"/>
<keyword evidence="2" id="KW-1185">Reference proteome</keyword>
<dbReference type="Proteomes" id="UP000249134">
    <property type="component" value="Chromosome 1"/>
</dbReference>
<dbReference type="STRING" id="1348624.GCA_001591545_03429"/>